<name>A0ACC2NF74_9HYME</name>
<dbReference type="Proteomes" id="UP001239111">
    <property type="component" value="Chromosome 3"/>
</dbReference>
<gene>
    <name evidence="1" type="ORF">QAD02_001016</name>
</gene>
<dbReference type="EMBL" id="CM056743">
    <property type="protein sequence ID" value="KAJ8669757.1"/>
    <property type="molecule type" value="Genomic_DNA"/>
</dbReference>
<comment type="caution">
    <text evidence="1">The sequence shown here is derived from an EMBL/GenBank/DDBJ whole genome shotgun (WGS) entry which is preliminary data.</text>
</comment>
<keyword evidence="2" id="KW-1185">Reference proteome</keyword>
<reference evidence="1" key="1">
    <citation type="submission" date="2023-04" db="EMBL/GenBank/DDBJ databases">
        <title>A chromosome-level genome assembly of the parasitoid wasp Eretmocerus hayati.</title>
        <authorList>
            <person name="Zhong Y."/>
            <person name="Liu S."/>
            <person name="Liu Y."/>
        </authorList>
    </citation>
    <scope>NUCLEOTIDE SEQUENCE</scope>
    <source>
        <strain evidence="1">ZJU_SS_LIU_2023</strain>
    </source>
</reference>
<protein>
    <submittedName>
        <fullName evidence="1">Uncharacterized protein</fullName>
    </submittedName>
</protein>
<accession>A0ACC2NF74</accession>
<organism evidence="1 2">
    <name type="scientific">Eretmocerus hayati</name>
    <dbReference type="NCBI Taxonomy" id="131215"/>
    <lineage>
        <taxon>Eukaryota</taxon>
        <taxon>Metazoa</taxon>
        <taxon>Ecdysozoa</taxon>
        <taxon>Arthropoda</taxon>
        <taxon>Hexapoda</taxon>
        <taxon>Insecta</taxon>
        <taxon>Pterygota</taxon>
        <taxon>Neoptera</taxon>
        <taxon>Endopterygota</taxon>
        <taxon>Hymenoptera</taxon>
        <taxon>Apocrita</taxon>
        <taxon>Proctotrupomorpha</taxon>
        <taxon>Chalcidoidea</taxon>
        <taxon>Aphelinidae</taxon>
        <taxon>Aphelininae</taxon>
        <taxon>Eretmocerus</taxon>
    </lineage>
</organism>
<sequence>MVFRTLKTAECTATISQSLHSSGPLTSRPLTSTGFVIRIHREFWTSPEFSNQQDEGKVAQEANAEAKAISKKITQRFCIKRIQLAAFWTASNEYLKRLHPVPCKFLEQSPDCDCRWDQFVEIAGLNHNSLVQESTKHTSHEVVFGKLVRIPSAESLRGRSQSLL</sequence>
<evidence type="ECO:0000313" key="2">
    <source>
        <dbReference type="Proteomes" id="UP001239111"/>
    </source>
</evidence>
<evidence type="ECO:0000313" key="1">
    <source>
        <dbReference type="EMBL" id="KAJ8669757.1"/>
    </source>
</evidence>
<proteinExistence type="predicted"/>